<proteinExistence type="predicted"/>
<gene>
    <name evidence="2" type="ORF">GCM10011349_18670</name>
</gene>
<dbReference type="Gene3D" id="3.20.20.140">
    <property type="entry name" value="Metal-dependent hydrolases"/>
    <property type="match status" value="1"/>
</dbReference>
<dbReference type="PANTHER" id="PTHR43135:SF3">
    <property type="entry name" value="ALPHA-D-RIBOSE 1-METHYLPHOSPHONATE 5-TRIPHOSPHATE DIPHOSPHATASE"/>
    <property type="match status" value="1"/>
</dbReference>
<dbReference type="Gene3D" id="2.30.40.10">
    <property type="entry name" value="Urease, subunit C, domain 1"/>
    <property type="match status" value="1"/>
</dbReference>
<evidence type="ECO:0000313" key="2">
    <source>
        <dbReference type="EMBL" id="GGN48733.1"/>
    </source>
</evidence>
<accession>A0ABQ2JNE1</accession>
<reference evidence="3" key="1">
    <citation type="journal article" date="2019" name="Int. J. Syst. Evol. Microbiol.">
        <title>The Global Catalogue of Microorganisms (GCM) 10K type strain sequencing project: providing services to taxonomists for standard genome sequencing and annotation.</title>
        <authorList>
            <consortium name="The Broad Institute Genomics Platform"/>
            <consortium name="The Broad Institute Genome Sequencing Center for Infectious Disease"/>
            <person name="Wu L."/>
            <person name="Ma J."/>
        </authorList>
    </citation>
    <scope>NUCLEOTIDE SEQUENCE [LARGE SCALE GENOMIC DNA]</scope>
    <source>
        <strain evidence="3">CGMCC 1.6784</strain>
    </source>
</reference>
<sequence length="432" mass="46890">MATTFINARVFDGTALLPDLQTVTLDGNRITSLGTEPATGNDVINLDGMTLMPGLITCHFHPDFYKFTLAQGMAGDPLGKEFPPGVMMAMAIRNGRVLLESGFTGYVGASCSNDVDAQYKIAITEGIVEGPRLRACSPHIGTTGDLNDSKKWWRRQETPGTDVFFDGPLEMRKIVREYTRRGAQTIKIFASQGHGFPNCVSRNMDRDEIEAIVNAAHGRGAKVRAHVSDKAMIMECIELGVDILDHGDEIDAEAIDAMVEKGTFWVPSLIYPKCLLQLGWGDAEMQRLYDHVRDVLPAAQKAGVRMLVGDDYSGVFREVIEDDPLDHQVGNYGREFGYYAAVPGLSAEQVLAWGTKNAAEALLDGEDTLGVVATGALADLIVVDGDPVADPTVLARPQEALKAVIRDGTFVLDDLPPGSRHTYQPQQGIRAA</sequence>
<organism evidence="2 3">
    <name type="scientific">Novosphingobium indicum</name>
    <dbReference type="NCBI Taxonomy" id="462949"/>
    <lineage>
        <taxon>Bacteria</taxon>
        <taxon>Pseudomonadati</taxon>
        <taxon>Pseudomonadota</taxon>
        <taxon>Alphaproteobacteria</taxon>
        <taxon>Sphingomonadales</taxon>
        <taxon>Sphingomonadaceae</taxon>
        <taxon>Novosphingobium</taxon>
    </lineage>
</organism>
<name>A0ABQ2JNE1_9SPHN</name>
<dbReference type="Proteomes" id="UP000605099">
    <property type="component" value="Unassembled WGS sequence"/>
</dbReference>
<dbReference type="EMBL" id="BMLK01000007">
    <property type="protein sequence ID" value="GGN48733.1"/>
    <property type="molecule type" value="Genomic_DNA"/>
</dbReference>
<dbReference type="InterPro" id="IPR006680">
    <property type="entry name" value="Amidohydro-rel"/>
</dbReference>
<dbReference type="PROSITE" id="PS50890">
    <property type="entry name" value="PUA"/>
    <property type="match status" value="1"/>
</dbReference>
<comment type="caution">
    <text evidence="2">The sequence shown here is derived from an EMBL/GenBank/DDBJ whole genome shotgun (WGS) entry which is preliminary data.</text>
</comment>
<dbReference type="Pfam" id="PF01979">
    <property type="entry name" value="Amidohydro_1"/>
    <property type="match status" value="1"/>
</dbReference>
<dbReference type="PANTHER" id="PTHR43135">
    <property type="entry name" value="ALPHA-D-RIBOSE 1-METHYLPHOSPHONATE 5-TRIPHOSPHATE DIPHOSPHATASE"/>
    <property type="match status" value="1"/>
</dbReference>
<evidence type="ECO:0000259" key="1">
    <source>
        <dbReference type="Pfam" id="PF01979"/>
    </source>
</evidence>
<keyword evidence="3" id="KW-1185">Reference proteome</keyword>
<dbReference type="InterPro" id="IPR011059">
    <property type="entry name" value="Metal-dep_hydrolase_composite"/>
</dbReference>
<evidence type="ECO:0000313" key="3">
    <source>
        <dbReference type="Proteomes" id="UP000605099"/>
    </source>
</evidence>
<dbReference type="RefSeq" id="WP_188819394.1">
    <property type="nucleotide sequence ID" value="NZ_BMLK01000007.1"/>
</dbReference>
<protein>
    <submittedName>
        <fullName evidence="2">Xaa-Pro dipeptidase</fullName>
    </submittedName>
</protein>
<dbReference type="InterPro" id="IPR032466">
    <property type="entry name" value="Metal_Hydrolase"/>
</dbReference>
<feature type="domain" description="Amidohydrolase-related" evidence="1">
    <location>
        <begin position="50"/>
        <end position="409"/>
    </location>
</feature>
<dbReference type="SUPFAM" id="SSF51338">
    <property type="entry name" value="Composite domain of metallo-dependent hydrolases"/>
    <property type="match status" value="1"/>
</dbReference>
<dbReference type="SUPFAM" id="SSF51556">
    <property type="entry name" value="Metallo-dependent hydrolases"/>
    <property type="match status" value="1"/>
</dbReference>
<dbReference type="InterPro" id="IPR051781">
    <property type="entry name" value="Metallo-dep_Hydrolase"/>
</dbReference>